<evidence type="ECO:0000256" key="1">
    <source>
        <dbReference type="ARBA" id="ARBA00004812"/>
    </source>
</evidence>
<keyword evidence="9" id="KW-0665">Pyrimidine biosynthesis</keyword>
<dbReference type="InterPro" id="IPR017926">
    <property type="entry name" value="GATASE"/>
</dbReference>
<name>A0A382L2A8_9ZZZZ</name>
<dbReference type="NCBIfam" id="NF009475">
    <property type="entry name" value="PRK12838.1"/>
    <property type="match status" value="1"/>
</dbReference>
<dbReference type="InterPro" id="IPR036480">
    <property type="entry name" value="CarbP_synth_ssu_N_sf"/>
</dbReference>
<dbReference type="Gene3D" id="3.40.50.880">
    <property type="match status" value="1"/>
</dbReference>
<dbReference type="PRINTS" id="PR00099">
    <property type="entry name" value="CPSGATASE"/>
</dbReference>
<dbReference type="PANTHER" id="PTHR43418:SF7">
    <property type="entry name" value="CARBAMOYL-PHOSPHATE SYNTHASE SMALL CHAIN"/>
    <property type="match status" value="1"/>
</dbReference>
<dbReference type="GO" id="GO:0006541">
    <property type="term" value="P:glutamine metabolic process"/>
    <property type="evidence" value="ECO:0007669"/>
    <property type="project" value="InterPro"/>
</dbReference>
<evidence type="ECO:0000256" key="3">
    <source>
        <dbReference type="ARBA" id="ARBA00007800"/>
    </source>
</evidence>
<organism evidence="14">
    <name type="scientific">marine metagenome</name>
    <dbReference type="NCBI Taxonomy" id="408172"/>
    <lineage>
        <taxon>unclassified sequences</taxon>
        <taxon>metagenomes</taxon>
        <taxon>ecological metagenomes</taxon>
    </lineage>
</organism>
<keyword evidence="7" id="KW-0067">ATP-binding</keyword>
<dbReference type="EMBL" id="UINC01084452">
    <property type="protein sequence ID" value="SVC31114.1"/>
    <property type="molecule type" value="Genomic_DNA"/>
</dbReference>
<dbReference type="EC" id="6.3.5.5" evidence="4"/>
<evidence type="ECO:0000256" key="2">
    <source>
        <dbReference type="ARBA" id="ARBA00005077"/>
    </source>
</evidence>
<dbReference type="CDD" id="cd01744">
    <property type="entry name" value="GATase1_CPSase"/>
    <property type="match status" value="1"/>
</dbReference>
<evidence type="ECO:0000256" key="6">
    <source>
        <dbReference type="ARBA" id="ARBA00022741"/>
    </source>
</evidence>
<evidence type="ECO:0000256" key="11">
    <source>
        <dbReference type="ARBA" id="ARBA00048816"/>
    </source>
</evidence>
<evidence type="ECO:0000256" key="7">
    <source>
        <dbReference type="ARBA" id="ARBA00022840"/>
    </source>
</evidence>
<dbReference type="HAMAP" id="MF_01209">
    <property type="entry name" value="CPSase_S_chain"/>
    <property type="match status" value="1"/>
</dbReference>
<evidence type="ECO:0000259" key="13">
    <source>
        <dbReference type="SMART" id="SM01097"/>
    </source>
</evidence>
<feature type="non-terminal residue" evidence="14">
    <location>
        <position position="407"/>
    </location>
</feature>
<accession>A0A382L2A8</accession>
<dbReference type="PRINTS" id="PR00096">
    <property type="entry name" value="GATASE"/>
</dbReference>
<dbReference type="GO" id="GO:0006221">
    <property type="term" value="P:pyrimidine nucleotide biosynthetic process"/>
    <property type="evidence" value="ECO:0007669"/>
    <property type="project" value="UniProtKB-KW"/>
</dbReference>
<comment type="catalytic activity">
    <reaction evidence="12">
        <text>L-glutamine + H2O = L-glutamate + NH4(+)</text>
        <dbReference type="Rhea" id="RHEA:15889"/>
        <dbReference type="ChEBI" id="CHEBI:15377"/>
        <dbReference type="ChEBI" id="CHEBI:28938"/>
        <dbReference type="ChEBI" id="CHEBI:29985"/>
        <dbReference type="ChEBI" id="CHEBI:58359"/>
    </reaction>
</comment>
<dbReference type="InterPro" id="IPR029062">
    <property type="entry name" value="Class_I_gatase-like"/>
</dbReference>
<evidence type="ECO:0000256" key="10">
    <source>
        <dbReference type="ARBA" id="ARBA00044340"/>
    </source>
</evidence>
<dbReference type="Pfam" id="PF00117">
    <property type="entry name" value="GATase"/>
    <property type="match status" value="1"/>
</dbReference>
<evidence type="ECO:0000256" key="8">
    <source>
        <dbReference type="ARBA" id="ARBA00022962"/>
    </source>
</evidence>
<comment type="pathway">
    <text evidence="2">Amino-acid biosynthesis; L-arginine biosynthesis; carbamoyl phosphate from bicarbonate: step 1/1.</text>
</comment>
<evidence type="ECO:0000313" key="14">
    <source>
        <dbReference type="EMBL" id="SVC31114.1"/>
    </source>
</evidence>
<dbReference type="InterPro" id="IPR002474">
    <property type="entry name" value="CarbamoylP_synth_ssu_N"/>
</dbReference>
<dbReference type="NCBIfam" id="TIGR01368">
    <property type="entry name" value="CPSaseIIsmall"/>
    <property type="match status" value="1"/>
</dbReference>
<feature type="domain" description="Carbamoyl-phosphate synthase small subunit N-terminal" evidence="13">
    <location>
        <begin position="32"/>
        <end position="162"/>
    </location>
</feature>
<dbReference type="PRINTS" id="PR00097">
    <property type="entry name" value="ANTSNTHASEII"/>
</dbReference>
<dbReference type="GO" id="GO:0006207">
    <property type="term" value="P:'de novo' pyrimidine nucleobase biosynthetic process"/>
    <property type="evidence" value="ECO:0007669"/>
    <property type="project" value="InterPro"/>
</dbReference>
<dbReference type="AlphaFoldDB" id="A0A382L2A8"/>
<keyword evidence="8" id="KW-0315">Glutamine amidotransferase</keyword>
<proteinExistence type="inferred from homology"/>
<feature type="non-terminal residue" evidence="14">
    <location>
        <position position="1"/>
    </location>
</feature>
<dbReference type="GO" id="GO:0005524">
    <property type="term" value="F:ATP binding"/>
    <property type="evidence" value="ECO:0007669"/>
    <property type="project" value="UniProtKB-KW"/>
</dbReference>
<dbReference type="PROSITE" id="PS51273">
    <property type="entry name" value="GATASE_TYPE_1"/>
    <property type="match status" value="1"/>
</dbReference>
<reference evidence="14" key="1">
    <citation type="submission" date="2018-05" db="EMBL/GenBank/DDBJ databases">
        <authorList>
            <person name="Lanie J.A."/>
            <person name="Ng W.-L."/>
            <person name="Kazmierczak K.M."/>
            <person name="Andrzejewski T.M."/>
            <person name="Davidsen T.M."/>
            <person name="Wayne K.J."/>
            <person name="Tettelin H."/>
            <person name="Glass J.I."/>
            <person name="Rusch D."/>
            <person name="Podicherti R."/>
            <person name="Tsui H.-C.T."/>
            <person name="Winkler M.E."/>
        </authorList>
    </citation>
    <scope>NUCLEOTIDE SEQUENCE</scope>
</reference>
<dbReference type="SUPFAM" id="SSF52021">
    <property type="entry name" value="Carbamoyl phosphate synthetase, small subunit N-terminal domain"/>
    <property type="match status" value="1"/>
</dbReference>
<comment type="similarity">
    <text evidence="3">Belongs to the CarA family.</text>
</comment>
<keyword evidence="5" id="KW-0436">Ligase</keyword>
<dbReference type="InterPro" id="IPR050472">
    <property type="entry name" value="Anth_synth/Amidotransfase"/>
</dbReference>
<dbReference type="GO" id="GO:0004088">
    <property type="term" value="F:carbamoyl-phosphate synthase (glutamine-hydrolyzing) activity"/>
    <property type="evidence" value="ECO:0007669"/>
    <property type="project" value="UniProtKB-EC"/>
</dbReference>
<dbReference type="Pfam" id="PF00988">
    <property type="entry name" value="CPSase_sm_chain"/>
    <property type="match status" value="1"/>
</dbReference>
<comment type="catalytic activity">
    <reaction evidence="11">
        <text>hydrogencarbonate + L-glutamine + 2 ATP + H2O = carbamoyl phosphate + L-glutamate + 2 ADP + phosphate + 2 H(+)</text>
        <dbReference type="Rhea" id="RHEA:18633"/>
        <dbReference type="ChEBI" id="CHEBI:15377"/>
        <dbReference type="ChEBI" id="CHEBI:15378"/>
        <dbReference type="ChEBI" id="CHEBI:17544"/>
        <dbReference type="ChEBI" id="CHEBI:29985"/>
        <dbReference type="ChEBI" id="CHEBI:30616"/>
        <dbReference type="ChEBI" id="CHEBI:43474"/>
        <dbReference type="ChEBI" id="CHEBI:58228"/>
        <dbReference type="ChEBI" id="CHEBI:58359"/>
        <dbReference type="ChEBI" id="CHEBI:456216"/>
        <dbReference type="EC" id="6.3.5.5"/>
    </reaction>
</comment>
<dbReference type="SUPFAM" id="SSF52317">
    <property type="entry name" value="Class I glutamine amidotransferase-like"/>
    <property type="match status" value="1"/>
</dbReference>
<dbReference type="InterPro" id="IPR006274">
    <property type="entry name" value="CarbamoylP_synth_ssu"/>
</dbReference>
<dbReference type="FunFam" id="3.50.30.20:FF:000001">
    <property type="entry name" value="Carbamoyl-phosphate synthase small chain"/>
    <property type="match status" value="1"/>
</dbReference>
<sequence>NLPATKGESVCLHKAEWLCERPNKGMSENDEKEAVFALEDGSVFRGRAFGGTGTVVGEGVFNTSMTGYQEILTDPSYYGQIVTMTAPQIGNYGIIPDDNESDGPKVAGFVVRELSPVVSNWRATSSLADFLAEHGIPGIEGVDTRAITKRIRVKGALKSCLSTEGLSDEEALAKARDWPGLVGVDYVKEVTCPEPYEWDPEGIGSKGFTVEGTNLGEDKTGNEKYRVVAFDFGAKHSIFRNLRRHGFEVHVLPANATAEEARSLDPDAIFLSNGPGDPAAVTYAHETVRDLLPDFPVFGICLGHQIITHALGASTYKLKFGHRGGNQPVKNVERGRVAITAQNHGFASDAEELEQNEAIVTEYNLNDDTVSGLRHKELPIFSVQYHPEAAPGPNDATDLFQAFHDLI</sequence>
<evidence type="ECO:0000256" key="5">
    <source>
        <dbReference type="ARBA" id="ARBA00022598"/>
    </source>
</evidence>
<comment type="pathway">
    <text evidence="1">Pyrimidine metabolism; UMP biosynthesis via de novo pathway; (S)-dihydroorotate from bicarbonate: step 1/3.</text>
</comment>
<dbReference type="Gene3D" id="3.50.30.20">
    <property type="entry name" value="Carbamoyl-phosphate synthase small subunit, N-terminal domain"/>
    <property type="match status" value="1"/>
</dbReference>
<evidence type="ECO:0000256" key="4">
    <source>
        <dbReference type="ARBA" id="ARBA00012738"/>
    </source>
</evidence>
<protein>
    <recommendedName>
        <fullName evidence="4">carbamoyl-phosphate synthase (glutamine-hydrolyzing)</fullName>
        <ecNumber evidence="4">6.3.5.5</ecNumber>
    </recommendedName>
    <alternativeName>
        <fullName evidence="10">Arginine-specific carbamoyl phosphate synthetase, glutamine chain</fullName>
    </alternativeName>
</protein>
<evidence type="ECO:0000256" key="12">
    <source>
        <dbReference type="ARBA" id="ARBA00049285"/>
    </source>
</evidence>
<dbReference type="InterPro" id="IPR035686">
    <property type="entry name" value="CPSase_GATase1"/>
</dbReference>
<gene>
    <name evidence="14" type="ORF">METZ01_LOCUS283968</name>
</gene>
<evidence type="ECO:0000256" key="9">
    <source>
        <dbReference type="ARBA" id="ARBA00022975"/>
    </source>
</evidence>
<dbReference type="PANTHER" id="PTHR43418">
    <property type="entry name" value="MULTIFUNCTIONAL TRYPTOPHAN BIOSYNTHESIS PROTEIN-RELATED"/>
    <property type="match status" value="1"/>
</dbReference>
<dbReference type="SMART" id="SM01097">
    <property type="entry name" value="CPSase_sm_chain"/>
    <property type="match status" value="1"/>
</dbReference>
<keyword evidence="6" id="KW-0547">Nucleotide-binding</keyword>